<sequence>PTQDNVFVYIFMVDSHNNVARLFPTDDFKGAAKLNKNPVKKGVEYFVPAAFRSFKLDDNIGEESLYLIAIRQPDDVLESQYKEMLLAQQAKDFEKITFTQTQLFVEIEMKAKKERLISPELVEDVPQNAPVTFEEQGEAFSVLPQYLKNMCEGCVYQVTFQHR</sequence>
<comment type="caution">
    <text evidence="2">The sequence shown here is derived from an EMBL/GenBank/DDBJ whole genome shotgun (WGS) entry which is preliminary data.</text>
</comment>
<evidence type="ECO:0000313" key="3">
    <source>
        <dbReference type="Proteomes" id="UP000076962"/>
    </source>
</evidence>
<keyword evidence="3" id="KW-1185">Reference proteome</keyword>
<dbReference type="AlphaFoldDB" id="A0A176RXD7"/>
<dbReference type="Pfam" id="PF14326">
    <property type="entry name" value="DUF4384"/>
    <property type="match status" value="1"/>
</dbReference>
<dbReference type="EMBL" id="LUTY01002424">
    <property type="protein sequence ID" value="OAD20376.1"/>
    <property type="molecule type" value="Genomic_DNA"/>
</dbReference>
<organism evidence="2 3">
    <name type="scientific">Candidatus Thiomargarita nelsonii</name>
    <dbReference type="NCBI Taxonomy" id="1003181"/>
    <lineage>
        <taxon>Bacteria</taxon>
        <taxon>Pseudomonadati</taxon>
        <taxon>Pseudomonadota</taxon>
        <taxon>Gammaproteobacteria</taxon>
        <taxon>Thiotrichales</taxon>
        <taxon>Thiotrichaceae</taxon>
        <taxon>Thiomargarita</taxon>
    </lineage>
</organism>
<dbReference type="Proteomes" id="UP000076962">
    <property type="component" value="Unassembled WGS sequence"/>
</dbReference>
<feature type="non-terminal residue" evidence="2">
    <location>
        <position position="1"/>
    </location>
</feature>
<proteinExistence type="predicted"/>
<gene>
    <name evidence="2" type="ORF">THIOM_003928</name>
</gene>
<evidence type="ECO:0000259" key="1">
    <source>
        <dbReference type="Pfam" id="PF14326"/>
    </source>
</evidence>
<dbReference type="InterPro" id="IPR025493">
    <property type="entry name" value="DUF4384"/>
</dbReference>
<reference evidence="2 3" key="1">
    <citation type="submission" date="2016-05" db="EMBL/GenBank/DDBJ databases">
        <title>Single-cell genome of chain-forming Candidatus Thiomargarita nelsonii and comparison to other large sulfur-oxidizing bacteria.</title>
        <authorList>
            <person name="Winkel M."/>
            <person name="Salman V."/>
            <person name="Woyke T."/>
            <person name="Schulz-Vogt H."/>
            <person name="Richter M."/>
            <person name="Flood B."/>
            <person name="Bailey J."/>
            <person name="Amann R."/>
            <person name="Mussmann M."/>
        </authorList>
    </citation>
    <scope>NUCLEOTIDE SEQUENCE [LARGE SCALE GENOMIC DNA]</scope>
    <source>
        <strain evidence="2 3">THI036</strain>
    </source>
</reference>
<name>A0A176RXD7_9GAMM</name>
<feature type="domain" description="DUF4384" evidence="1">
    <location>
        <begin position="4"/>
        <end position="72"/>
    </location>
</feature>
<accession>A0A176RXD7</accession>
<evidence type="ECO:0000313" key="2">
    <source>
        <dbReference type="EMBL" id="OAD20376.1"/>
    </source>
</evidence>
<protein>
    <recommendedName>
        <fullName evidence="1">DUF4384 domain-containing protein</fullName>
    </recommendedName>
</protein>